<dbReference type="RefSeq" id="WP_015537680.1">
    <property type="nucleotide sequence ID" value="NZ_CP181368.1"/>
</dbReference>
<evidence type="ECO:0000313" key="10">
    <source>
        <dbReference type="Proteomes" id="UP000477010"/>
    </source>
</evidence>
<dbReference type="Pfam" id="PF04647">
    <property type="entry name" value="AgrB"/>
    <property type="match status" value="1"/>
</dbReference>
<name>A0A6A8KDU8_9FIRM</name>
<keyword evidence="6 8" id="KW-1133">Transmembrane helix</keyword>
<evidence type="ECO:0000256" key="4">
    <source>
        <dbReference type="ARBA" id="ARBA00022692"/>
    </source>
</evidence>
<dbReference type="GO" id="GO:0016020">
    <property type="term" value="C:membrane"/>
    <property type="evidence" value="ECO:0007669"/>
    <property type="project" value="InterPro"/>
</dbReference>
<keyword evidence="5" id="KW-0378">Hydrolase</keyword>
<sequence length="188" mass="21381">MDEVAKKIADFCVKNELVEQGMFEWCVYSIEKKLVTFSTWVVLISIGTRLFGFRCTLCFTLGFLVLRRRTNGYHAKTYIKCLIVSLLIECGSIFVVQNISMERLVFIIIFSNLTIFKFAPVNNEQIHLTVDEMNAMKKEIRKVLIGMDILCLLCIFCHTRTMGNGLVAALAADAITLVAADLHKTKER</sequence>
<keyword evidence="1" id="KW-1003">Cell membrane</keyword>
<evidence type="ECO:0000256" key="3">
    <source>
        <dbReference type="ARBA" id="ARBA00022670"/>
    </source>
</evidence>
<evidence type="ECO:0000313" key="9">
    <source>
        <dbReference type="EMBL" id="MSC82059.1"/>
    </source>
</evidence>
<dbReference type="GO" id="GO:0008233">
    <property type="term" value="F:peptidase activity"/>
    <property type="evidence" value="ECO:0007669"/>
    <property type="project" value="UniProtKB-KW"/>
</dbReference>
<keyword evidence="7 8" id="KW-0472">Membrane</keyword>
<evidence type="ECO:0000256" key="8">
    <source>
        <dbReference type="SAM" id="Phobius"/>
    </source>
</evidence>
<proteinExistence type="predicted"/>
<protein>
    <recommendedName>
        <fullName evidence="11">Accessory gene regulator B</fullName>
    </recommendedName>
</protein>
<dbReference type="EMBL" id="WKQE01000032">
    <property type="protein sequence ID" value="MSC82059.1"/>
    <property type="molecule type" value="Genomic_DNA"/>
</dbReference>
<feature type="transmembrane region" description="Helical" evidence="8">
    <location>
        <begin position="143"/>
        <end position="159"/>
    </location>
</feature>
<dbReference type="AlphaFoldDB" id="A0A6A8KDU8"/>
<dbReference type="GO" id="GO:0006508">
    <property type="term" value="P:proteolysis"/>
    <property type="evidence" value="ECO:0007669"/>
    <property type="project" value="UniProtKB-KW"/>
</dbReference>
<feature type="transmembrane region" description="Helical" evidence="8">
    <location>
        <begin position="40"/>
        <end position="66"/>
    </location>
</feature>
<evidence type="ECO:0000256" key="5">
    <source>
        <dbReference type="ARBA" id="ARBA00022801"/>
    </source>
</evidence>
<reference evidence="9 10" key="1">
    <citation type="journal article" date="2019" name="Nat. Med.">
        <title>A library of human gut bacterial isolates paired with longitudinal multiomics data enables mechanistic microbiome research.</title>
        <authorList>
            <person name="Poyet M."/>
            <person name="Groussin M."/>
            <person name="Gibbons S.M."/>
            <person name="Avila-Pacheco J."/>
            <person name="Jiang X."/>
            <person name="Kearney S.M."/>
            <person name="Perrotta A.R."/>
            <person name="Berdy B."/>
            <person name="Zhao S."/>
            <person name="Lieberman T.D."/>
            <person name="Swanson P.K."/>
            <person name="Smith M."/>
            <person name="Roesemann S."/>
            <person name="Alexander J.E."/>
            <person name="Rich S.A."/>
            <person name="Livny J."/>
            <person name="Vlamakis H."/>
            <person name="Clish C."/>
            <person name="Bullock K."/>
            <person name="Deik A."/>
            <person name="Scott J."/>
            <person name="Pierce K.A."/>
            <person name="Xavier R.J."/>
            <person name="Alm E.J."/>
        </authorList>
    </citation>
    <scope>NUCLEOTIDE SEQUENCE [LARGE SCALE GENOMIC DNA]</scope>
    <source>
        <strain evidence="9 10">BIOML-B9</strain>
    </source>
</reference>
<evidence type="ECO:0008006" key="11">
    <source>
        <dbReference type="Google" id="ProtNLM"/>
    </source>
</evidence>
<evidence type="ECO:0000256" key="7">
    <source>
        <dbReference type="ARBA" id="ARBA00023136"/>
    </source>
</evidence>
<dbReference type="InterPro" id="IPR006741">
    <property type="entry name" value="AgrB"/>
</dbReference>
<dbReference type="GO" id="GO:0009372">
    <property type="term" value="P:quorum sensing"/>
    <property type="evidence" value="ECO:0007669"/>
    <property type="project" value="UniProtKB-KW"/>
</dbReference>
<feature type="transmembrane region" description="Helical" evidence="8">
    <location>
        <begin position="78"/>
        <end position="97"/>
    </location>
</feature>
<gene>
    <name evidence="9" type="ORF">GKD85_14875</name>
</gene>
<keyword evidence="3" id="KW-0645">Protease</keyword>
<dbReference type="SMART" id="SM00793">
    <property type="entry name" value="AgrB"/>
    <property type="match status" value="1"/>
</dbReference>
<evidence type="ECO:0000256" key="6">
    <source>
        <dbReference type="ARBA" id="ARBA00022989"/>
    </source>
</evidence>
<evidence type="ECO:0000256" key="2">
    <source>
        <dbReference type="ARBA" id="ARBA00022654"/>
    </source>
</evidence>
<feature type="transmembrane region" description="Helical" evidence="8">
    <location>
        <begin position="103"/>
        <end position="122"/>
    </location>
</feature>
<keyword evidence="4 8" id="KW-0812">Transmembrane</keyword>
<evidence type="ECO:0000256" key="1">
    <source>
        <dbReference type="ARBA" id="ARBA00022475"/>
    </source>
</evidence>
<dbReference type="Proteomes" id="UP000477010">
    <property type="component" value="Unassembled WGS sequence"/>
</dbReference>
<organism evidence="9 10">
    <name type="scientific">Faecalibacterium prausnitzii</name>
    <dbReference type="NCBI Taxonomy" id="853"/>
    <lineage>
        <taxon>Bacteria</taxon>
        <taxon>Bacillati</taxon>
        <taxon>Bacillota</taxon>
        <taxon>Clostridia</taxon>
        <taxon>Eubacteriales</taxon>
        <taxon>Oscillospiraceae</taxon>
        <taxon>Faecalibacterium</taxon>
    </lineage>
</organism>
<comment type="caution">
    <text evidence="9">The sequence shown here is derived from an EMBL/GenBank/DDBJ whole genome shotgun (WGS) entry which is preliminary data.</text>
</comment>
<keyword evidence="2" id="KW-0673">Quorum sensing</keyword>
<accession>A0A6A8KDU8</accession>